<feature type="region of interest" description="Disordered" evidence="1">
    <location>
        <begin position="215"/>
        <end position="587"/>
    </location>
</feature>
<feature type="compositionally biased region" description="Polar residues" evidence="1">
    <location>
        <begin position="243"/>
        <end position="258"/>
    </location>
</feature>
<feature type="compositionally biased region" description="Polar residues" evidence="1">
    <location>
        <begin position="477"/>
        <end position="487"/>
    </location>
</feature>
<proteinExistence type="predicted"/>
<dbReference type="PANTHER" id="PTHR38117">
    <property type="entry name" value="NACHT AND WD40 DOMAIN PROTEIN"/>
    <property type="match status" value="1"/>
</dbReference>
<feature type="compositionally biased region" description="Pro residues" evidence="1">
    <location>
        <begin position="260"/>
        <end position="269"/>
    </location>
</feature>
<gene>
    <name evidence="3" type="ORF">Sste5346_002051</name>
</gene>
<feature type="compositionally biased region" description="Low complexity" evidence="1">
    <location>
        <begin position="556"/>
        <end position="572"/>
    </location>
</feature>
<dbReference type="EMBL" id="JAWCUI010000008">
    <property type="protein sequence ID" value="KAL1900988.1"/>
    <property type="molecule type" value="Genomic_DNA"/>
</dbReference>
<name>A0ABR3ZMC5_9PEZI</name>
<feature type="compositionally biased region" description="Low complexity" evidence="1">
    <location>
        <begin position="495"/>
        <end position="509"/>
    </location>
</feature>
<evidence type="ECO:0000313" key="3">
    <source>
        <dbReference type="EMBL" id="KAL1900988.1"/>
    </source>
</evidence>
<organism evidence="3 4">
    <name type="scientific">Sporothrix stenoceras</name>
    <dbReference type="NCBI Taxonomy" id="5173"/>
    <lineage>
        <taxon>Eukaryota</taxon>
        <taxon>Fungi</taxon>
        <taxon>Dikarya</taxon>
        <taxon>Ascomycota</taxon>
        <taxon>Pezizomycotina</taxon>
        <taxon>Sordariomycetes</taxon>
        <taxon>Sordariomycetidae</taxon>
        <taxon>Ophiostomatales</taxon>
        <taxon>Ophiostomataceae</taxon>
        <taxon>Sporothrix</taxon>
    </lineage>
</organism>
<accession>A0ABR3ZMC5</accession>
<feature type="compositionally biased region" description="Low complexity" evidence="1">
    <location>
        <begin position="215"/>
        <end position="233"/>
    </location>
</feature>
<evidence type="ECO:0000259" key="2">
    <source>
        <dbReference type="Pfam" id="PF23155"/>
    </source>
</evidence>
<feature type="domain" description="DUF7053" evidence="2">
    <location>
        <begin position="6"/>
        <end position="181"/>
    </location>
</feature>
<feature type="compositionally biased region" description="Low complexity" evidence="1">
    <location>
        <begin position="448"/>
        <end position="459"/>
    </location>
</feature>
<feature type="compositionally biased region" description="Low complexity" evidence="1">
    <location>
        <begin position="358"/>
        <end position="415"/>
    </location>
</feature>
<dbReference type="InterPro" id="IPR055481">
    <property type="entry name" value="DUF7053"/>
</dbReference>
<dbReference type="PANTHER" id="PTHR38117:SF2">
    <property type="entry name" value="NACHT AND WD40 DOMAIN PROTEIN"/>
    <property type="match status" value="1"/>
</dbReference>
<evidence type="ECO:0000256" key="1">
    <source>
        <dbReference type="SAM" id="MobiDB-lite"/>
    </source>
</evidence>
<reference evidence="3 4" key="1">
    <citation type="journal article" date="2024" name="IMA Fungus">
        <title>IMA Genome - F19 : A genome assembly and annotation guide to empower mycologists, including annotated draft genome sequences of Ceratocystis pirilliformis, Diaporthe australafricana, Fusarium ophioides, Paecilomyces lecythidis, and Sporothrix stenoceras.</title>
        <authorList>
            <person name="Aylward J."/>
            <person name="Wilson A.M."/>
            <person name="Visagie C.M."/>
            <person name="Spraker J."/>
            <person name="Barnes I."/>
            <person name="Buitendag C."/>
            <person name="Ceriani C."/>
            <person name="Del Mar Angel L."/>
            <person name="du Plessis D."/>
            <person name="Fuchs T."/>
            <person name="Gasser K."/>
            <person name="Kramer D."/>
            <person name="Li W."/>
            <person name="Munsamy K."/>
            <person name="Piso A."/>
            <person name="Price J.L."/>
            <person name="Sonnekus B."/>
            <person name="Thomas C."/>
            <person name="van der Nest A."/>
            <person name="van Dijk A."/>
            <person name="van Heerden A."/>
            <person name="van Vuuren N."/>
            <person name="Yilmaz N."/>
            <person name="Duong T.A."/>
            <person name="van der Merwe N.A."/>
            <person name="Wingfield M.J."/>
            <person name="Wingfield B.D."/>
        </authorList>
    </citation>
    <scope>NUCLEOTIDE SEQUENCE [LARGE SCALE GENOMIC DNA]</scope>
    <source>
        <strain evidence="3 4">CMW 5346</strain>
    </source>
</reference>
<protein>
    <recommendedName>
        <fullName evidence="2">DUF7053 domain-containing protein</fullName>
    </recommendedName>
</protein>
<dbReference type="Proteomes" id="UP001583186">
    <property type="component" value="Unassembled WGS sequence"/>
</dbReference>
<dbReference type="Pfam" id="PF23155">
    <property type="entry name" value="DUF7053"/>
    <property type="match status" value="1"/>
</dbReference>
<evidence type="ECO:0000313" key="4">
    <source>
        <dbReference type="Proteomes" id="UP001583186"/>
    </source>
</evidence>
<feature type="compositionally biased region" description="Basic and acidic residues" evidence="1">
    <location>
        <begin position="524"/>
        <end position="542"/>
    </location>
</feature>
<sequence>MTNMLRKKELVTIITPIPGFIPRQLAIDILHSHSEVITLNPLVLDHKPIKAPRDAASDEYYSTWYEITERIQYVPGIGKMGSGKLAFNACFHDMPWGLQAHIYAPMNTDLRYKYRIAGNQPGIEPPETLEMGLASLGAPSDGLYLREDVEVKCSIAVMSFVKSQLKAASKLMVQRIIKKAELVDSGVLTAMIENGRLKTINPADRSYTLNAAAANNGGAGSASSPATTSTSPAIPNVDRDSKTPQSQQQGSPQARTETPGSPPPVPYQVPRPQSMQPQSTAAGALGGGGLQSPYGYRPGSAGVAQQYQQQPPGSPGLGIGVYSPYPGFPGQPGQPGQGNYSAHPGHASYAGPSGGGYYQQPMHPMYPQYTGQQPPYPGQNPYGQQQQQQQQQPQQFYAELQAYPQHQLPPQQHLATTGGQQPYTHVAVEMPGDYYHAQAAHQPPPNPYQQQQQPQQQAHTPGSTPQMNRDSDILAQGQWSTPNQPQAGSRPDSVASNNSASGGAPNSNGYRSPGLDKSFSSDLATHRETPEEHRLEALKKLDPTATPAALNISHHPSQQSQQPAQEQGKQAGYSYDGAEYGTPVQGR</sequence>
<feature type="compositionally biased region" description="Low complexity" evidence="1">
    <location>
        <begin position="302"/>
        <end position="311"/>
    </location>
</feature>
<comment type="caution">
    <text evidence="3">The sequence shown here is derived from an EMBL/GenBank/DDBJ whole genome shotgun (WGS) entry which is preliminary data.</text>
</comment>
<keyword evidence="4" id="KW-1185">Reference proteome</keyword>